<dbReference type="SUPFAM" id="SSF51126">
    <property type="entry name" value="Pectin lyase-like"/>
    <property type="match status" value="1"/>
</dbReference>
<feature type="chain" id="PRO_5039727309" description="Right-handed parallel beta-helix repeat-containing protein" evidence="2">
    <location>
        <begin position="37"/>
        <end position="324"/>
    </location>
</feature>
<gene>
    <name evidence="3" type="ORF">DT076_08740</name>
</gene>
<comment type="caution">
    <text evidence="3">The sequence shown here is derived from an EMBL/GenBank/DDBJ whole genome shotgun (WGS) entry which is preliminary data.</text>
</comment>
<dbReference type="EMBL" id="QOUI01000004">
    <property type="protein sequence ID" value="RCK70071.1"/>
    <property type="molecule type" value="Genomic_DNA"/>
</dbReference>
<dbReference type="InterPro" id="IPR012334">
    <property type="entry name" value="Pectin_lyas_fold"/>
</dbReference>
<feature type="region of interest" description="Disordered" evidence="1">
    <location>
        <begin position="40"/>
        <end position="82"/>
    </location>
</feature>
<evidence type="ECO:0000313" key="3">
    <source>
        <dbReference type="EMBL" id="RCK70071.1"/>
    </source>
</evidence>
<sequence>MSADADVPTGRPPRARRLAAAAALAVSTLVLTPALVAGGPAGQAAAVPTSGSSTKTSALLQPTKSSKGKPGPSNTGVPKGTKLKVHKGDLTITKDGTVIDGRDIRGYVYVKADNVVIKRSVVRGGTVKNQDRALIMAWWGAKNLKVTDSTLKASTPSLRLDGLSGSGFTADRLNISGVVDPVKVIGGNVTVKRSYLHHSTYSSKDPNQRDGRTHDDSIQITGGSKINIVNNTLEDAHNAAIMMSSARYKTGDITISGNWLGGGACTINITTADKGAIRDLQIRDNSFGRGAYGKVCPIRIPRSSKASMLGNRFWDKSLIKPQRF</sequence>
<dbReference type="AlphaFoldDB" id="A0A367YYP2"/>
<name>A0A367YYP2_9ACTN</name>
<keyword evidence="4" id="KW-1185">Reference proteome</keyword>
<organism evidence="3 4">
    <name type="scientific">Desertihabitans brevis</name>
    <dbReference type="NCBI Taxonomy" id="2268447"/>
    <lineage>
        <taxon>Bacteria</taxon>
        <taxon>Bacillati</taxon>
        <taxon>Actinomycetota</taxon>
        <taxon>Actinomycetes</taxon>
        <taxon>Propionibacteriales</taxon>
        <taxon>Propionibacteriaceae</taxon>
        <taxon>Desertihabitans</taxon>
    </lineage>
</organism>
<accession>A0A367YYP2</accession>
<feature type="signal peptide" evidence="2">
    <location>
        <begin position="1"/>
        <end position="36"/>
    </location>
</feature>
<proteinExistence type="predicted"/>
<evidence type="ECO:0000256" key="1">
    <source>
        <dbReference type="SAM" id="MobiDB-lite"/>
    </source>
</evidence>
<keyword evidence="2" id="KW-0732">Signal</keyword>
<dbReference type="Proteomes" id="UP000252770">
    <property type="component" value="Unassembled WGS sequence"/>
</dbReference>
<reference evidence="3 4" key="1">
    <citation type="submission" date="2018-07" db="EMBL/GenBank/DDBJ databases">
        <title>Desertimonas flava gen. nov. sp. nov.</title>
        <authorList>
            <person name="Liu S."/>
        </authorList>
    </citation>
    <scope>NUCLEOTIDE SEQUENCE [LARGE SCALE GENOMIC DNA]</scope>
    <source>
        <strain evidence="3 4">16Sb5-5</strain>
    </source>
</reference>
<evidence type="ECO:0000256" key="2">
    <source>
        <dbReference type="SAM" id="SignalP"/>
    </source>
</evidence>
<evidence type="ECO:0000313" key="4">
    <source>
        <dbReference type="Proteomes" id="UP000252770"/>
    </source>
</evidence>
<evidence type="ECO:0008006" key="5">
    <source>
        <dbReference type="Google" id="ProtNLM"/>
    </source>
</evidence>
<feature type="compositionally biased region" description="Polar residues" evidence="1">
    <location>
        <begin position="49"/>
        <end position="65"/>
    </location>
</feature>
<protein>
    <recommendedName>
        <fullName evidence="5">Right-handed parallel beta-helix repeat-containing protein</fullName>
    </recommendedName>
</protein>
<dbReference type="Gene3D" id="2.160.20.10">
    <property type="entry name" value="Single-stranded right-handed beta-helix, Pectin lyase-like"/>
    <property type="match status" value="1"/>
</dbReference>
<dbReference type="InterPro" id="IPR011050">
    <property type="entry name" value="Pectin_lyase_fold/virulence"/>
</dbReference>